<dbReference type="RefSeq" id="XP_040676644.1">
    <property type="nucleotide sequence ID" value="XM_040825433.1"/>
</dbReference>
<dbReference type="GeneID" id="63741090"/>
<dbReference type="OrthoDB" id="4434395at2759"/>
<dbReference type="SUPFAM" id="SSF101898">
    <property type="entry name" value="NHL repeat"/>
    <property type="match status" value="1"/>
</dbReference>
<keyword evidence="1" id="KW-0732">Signal</keyword>
<proteinExistence type="predicted"/>
<dbReference type="InterPro" id="IPR054550">
    <property type="entry name" value="Mala_s_1-like"/>
</dbReference>
<gene>
    <name evidence="2" type="ORF">MAM_06635</name>
</gene>
<dbReference type="EMBL" id="AZHE01000022">
    <property type="protein sequence ID" value="KHN95578.1"/>
    <property type="molecule type" value="Genomic_DNA"/>
</dbReference>
<dbReference type="HOGENOM" id="CLU_781038_0_0_1"/>
<feature type="signal peptide" evidence="1">
    <location>
        <begin position="1"/>
        <end position="17"/>
    </location>
</feature>
<name>A0A0B2WNL8_METAS</name>
<dbReference type="Pfam" id="PF22701">
    <property type="entry name" value="Mala_s_1-like"/>
    <property type="match status" value="1"/>
</dbReference>
<feature type="chain" id="PRO_5002078377" evidence="1">
    <location>
        <begin position="18"/>
        <end position="355"/>
    </location>
</feature>
<comment type="caution">
    <text evidence="2">The sequence shown here is derived from an EMBL/GenBank/DDBJ whole genome shotgun (WGS) entry which is preliminary data.</text>
</comment>
<sequence>MHTAVLSSLAALGVVASAVPAANQDFPKREDFNISYTARGLRPESMVCAPSSDLCYMSMLYKPGAAQFNRKTRQITLEMSDPRFEGNLNFHASGLDLLPQSSTDLAVVFNDASAFDSAGKNVTGTNHLVRFSLKSGKPEVVATASLTDAAGQVVGCQDVAHDSCGNAFVACTFPGMILKVRPNGKDVERWYVNDYVSSPGQTDPGYTGVVVKGAMLLAADQHDNKLVKFNVKEKKGSPIVIPITGNDGNVGGQSLDGVFMPEMFDGKVILVNDNLKGVNVLYSQDGLWNEAQHRGLIESTYDAGKTNFPTGTVQIGDRVYIVHEQFTFVPNDPATPDVPLQDITGEILKRIPGKN</sequence>
<keyword evidence="3" id="KW-1185">Reference proteome</keyword>
<dbReference type="STRING" id="1081103.A0A0B2WNL8"/>
<dbReference type="AlphaFoldDB" id="A0A0B2WNL8"/>
<protein>
    <submittedName>
        <fullName evidence="2">TRI14-like protein</fullName>
    </submittedName>
</protein>
<evidence type="ECO:0000256" key="1">
    <source>
        <dbReference type="SAM" id="SignalP"/>
    </source>
</evidence>
<evidence type="ECO:0000313" key="3">
    <source>
        <dbReference type="Proteomes" id="UP000030816"/>
    </source>
</evidence>
<accession>A0A0B2WNL8</accession>
<organism evidence="2 3">
    <name type="scientific">Metarhizium album (strain ARSEF 1941)</name>
    <dbReference type="NCBI Taxonomy" id="1081103"/>
    <lineage>
        <taxon>Eukaryota</taxon>
        <taxon>Fungi</taxon>
        <taxon>Dikarya</taxon>
        <taxon>Ascomycota</taxon>
        <taxon>Pezizomycotina</taxon>
        <taxon>Sordariomycetes</taxon>
        <taxon>Hypocreomycetidae</taxon>
        <taxon>Hypocreales</taxon>
        <taxon>Clavicipitaceae</taxon>
        <taxon>Metarhizium</taxon>
    </lineage>
</organism>
<dbReference type="Proteomes" id="UP000030816">
    <property type="component" value="Unassembled WGS sequence"/>
</dbReference>
<evidence type="ECO:0000313" key="2">
    <source>
        <dbReference type="EMBL" id="KHN95578.1"/>
    </source>
</evidence>
<reference evidence="2 3" key="1">
    <citation type="journal article" date="2014" name="Proc. Natl. Acad. Sci. U.S.A.">
        <title>Trajectory and genomic determinants of fungal-pathogen speciation and host adaptation.</title>
        <authorList>
            <person name="Hu X."/>
            <person name="Xiao G."/>
            <person name="Zheng P."/>
            <person name="Shang Y."/>
            <person name="Su Y."/>
            <person name="Zhang X."/>
            <person name="Liu X."/>
            <person name="Zhan S."/>
            <person name="St Leger R.J."/>
            <person name="Wang C."/>
        </authorList>
    </citation>
    <scope>NUCLEOTIDE SEQUENCE [LARGE SCALE GENOMIC DNA]</scope>
    <source>
        <strain evidence="2 3">ARSEF 1941</strain>
    </source>
</reference>